<dbReference type="InterPro" id="IPR013083">
    <property type="entry name" value="Znf_RING/FYVE/PHD"/>
</dbReference>
<keyword evidence="4" id="KW-1185">Reference proteome</keyword>
<organism evidence="3 4">
    <name type="scientific">Trichoderma parareesei</name>
    <name type="common">Filamentous fungus</name>
    <dbReference type="NCBI Taxonomy" id="858221"/>
    <lineage>
        <taxon>Eukaryota</taxon>
        <taxon>Fungi</taxon>
        <taxon>Dikarya</taxon>
        <taxon>Ascomycota</taxon>
        <taxon>Pezizomycotina</taxon>
        <taxon>Sordariomycetes</taxon>
        <taxon>Hypocreomycetidae</taxon>
        <taxon>Hypocreales</taxon>
        <taxon>Hypocreaceae</taxon>
        <taxon>Trichoderma</taxon>
    </lineage>
</organism>
<proteinExistence type="predicted"/>
<evidence type="ECO:0000313" key="3">
    <source>
        <dbReference type="EMBL" id="OTA02723.1"/>
    </source>
</evidence>
<dbReference type="Proteomes" id="UP000219286">
    <property type="component" value="Unassembled WGS sequence"/>
</dbReference>
<reference evidence="3 4" key="1">
    <citation type="journal article" date="2015" name="Genome Announc.">
        <title>Genome sequence and annotation of Trichoderma parareesei, the ancestor of the cellulase producer Trichoderma reesei.</title>
        <authorList>
            <person name="Yang D."/>
            <person name="Pomraning K."/>
            <person name="Kopchinskiy A."/>
            <person name="Karimi Aghcheh R."/>
            <person name="Atanasova L."/>
            <person name="Chenthamara K."/>
            <person name="Baker S.E."/>
            <person name="Zhang R."/>
            <person name="Shen Q."/>
            <person name="Freitag M."/>
            <person name="Kubicek C.P."/>
            <person name="Druzhinina I.S."/>
        </authorList>
    </citation>
    <scope>NUCLEOTIDE SEQUENCE [LARGE SCALE GENOMIC DNA]</scope>
    <source>
        <strain evidence="3 4">CBS 125925</strain>
    </source>
</reference>
<sequence length="965" mass="106716">MQDGLGVVPPLAATQQAADFDPTTTTNAWYNLTALARAVNVTRYAPLFEDVVMAGPRIVMKLGSFMTAPNSLALSAQDVVASATESDAEMLRPLTTDSSLYSNIMNVASAPSSQVGGSSAQAPFLSLDGVRGLGSVFGYATSKWALSCLAMAVILNRTHIFAATRRRLRLRWQVRLMLRIVPVVLLVLQARTVLQSIQCQTSPDFALLRWGDANKSSDLMFSHSNPFLNTISSTLLFGATDEQSCVAAQMVPSPDPDAPRELRGSLSRLWPQFGTYCLSQFLETISCAVQGRSVAAETGMTLFEQSLAFAEADAAVNSQLGWGAFSKYQSPIPASLSQGGTVVMTRAAILRRVNTSPEVLWIAFLSSMTHITSHVLGIFDLQAKYRLASTAFWGLCYMGSLVWSFITFEAENPATQGFFRFPTVCIIGFIPHVLILIGIIMCLFVYGLALLLTAVMPPASQENSGMTFRQRLFRAHENMQANVSLSELRITREMDFYTALLRTGFAAITMASEAVYLNEDRGVSMKRQTWLEEARYREAEELRRHWISMGLSDPRYDQIGTVGLIPVKDGPLLPPNGYSRERAAQKVPRGRGDKVIRVGIGASERSSRWVLAVEFLIAINKLLGRVFALSVLWLLSVLRIQARPAWLLWLASRTKGNGSDEASAQKSRFGGSRDATTKPTDGDASLRMDALDIEAEFRRVDTSQDEETLDGDLYKYWLKGGWWGSNDMSGTYQPSQDDEDWDNTSVITMTTNGGDTEDEGGSGYSSEEGSGQKTPTQRSPQPSRESTPFLDSPLAMSDLARLLHPTSLEERQDAERLAAHLQSDRILTRSGFRRMEQLQRTRILTVQSPKAKQPKKLGPQGRLTKLSPEEEEHLLEQLIWTKRQGTPINDDDQRDVRGSESPSYPAEGESPPCVVCQCSPRTVIVWPCRCLSLCDDCRVSLAMNNFDKCVCCRRDVMSFSRIYVP</sequence>
<keyword evidence="2" id="KW-0472">Membrane</keyword>
<feature type="region of interest" description="Disordered" evidence="1">
    <location>
        <begin position="885"/>
        <end position="910"/>
    </location>
</feature>
<evidence type="ECO:0000256" key="1">
    <source>
        <dbReference type="SAM" id="MobiDB-lite"/>
    </source>
</evidence>
<dbReference type="GO" id="GO:0061630">
    <property type="term" value="F:ubiquitin protein ligase activity"/>
    <property type="evidence" value="ECO:0007669"/>
    <property type="project" value="TreeGrafter"/>
</dbReference>
<comment type="caution">
    <text evidence="3">The sequence shown here is derived from an EMBL/GenBank/DDBJ whole genome shotgun (WGS) entry which is preliminary data.</text>
</comment>
<feature type="region of interest" description="Disordered" evidence="1">
    <location>
        <begin position="729"/>
        <end position="791"/>
    </location>
</feature>
<feature type="transmembrane region" description="Helical" evidence="2">
    <location>
        <begin position="386"/>
        <end position="406"/>
    </location>
</feature>
<evidence type="ECO:0000256" key="2">
    <source>
        <dbReference type="SAM" id="Phobius"/>
    </source>
</evidence>
<gene>
    <name evidence="3" type="ORF">A9Z42_0031610</name>
</gene>
<feature type="compositionally biased region" description="Polar residues" evidence="1">
    <location>
        <begin position="743"/>
        <end position="752"/>
    </location>
</feature>
<name>A0A2H2Z4R2_TRIPA</name>
<feature type="region of interest" description="Disordered" evidence="1">
    <location>
        <begin position="847"/>
        <end position="868"/>
    </location>
</feature>
<protein>
    <recommendedName>
        <fullName evidence="5">Ubiquitin-protein ligase (Asi3)</fullName>
    </recommendedName>
</protein>
<feature type="compositionally biased region" description="Polar residues" evidence="1">
    <location>
        <begin position="656"/>
        <end position="666"/>
    </location>
</feature>
<evidence type="ECO:0000313" key="4">
    <source>
        <dbReference type="Proteomes" id="UP000219286"/>
    </source>
</evidence>
<dbReference type="PANTHER" id="PTHR22696">
    <property type="entry name" value="E3 UBIQUITIN-PROTEIN LIGASE RNF26"/>
    <property type="match status" value="1"/>
</dbReference>
<feature type="compositionally biased region" description="Polar residues" evidence="1">
    <location>
        <begin position="772"/>
        <end position="786"/>
    </location>
</feature>
<dbReference type="PANTHER" id="PTHR22696:SF1">
    <property type="entry name" value="E3 UBIQUITIN-PROTEIN LIGASE RNF26"/>
    <property type="match status" value="1"/>
</dbReference>
<feature type="region of interest" description="Disordered" evidence="1">
    <location>
        <begin position="656"/>
        <end position="686"/>
    </location>
</feature>
<dbReference type="GO" id="GO:0006511">
    <property type="term" value="P:ubiquitin-dependent protein catabolic process"/>
    <property type="evidence" value="ECO:0007669"/>
    <property type="project" value="TreeGrafter"/>
</dbReference>
<evidence type="ECO:0008006" key="5">
    <source>
        <dbReference type="Google" id="ProtNLM"/>
    </source>
</evidence>
<dbReference type="AlphaFoldDB" id="A0A2H2Z4R2"/>
<feature type="transmembrane region" description="Helical" evidence="2">
    <location>
        <begin position="426"/>
        <end position="452"/>
    </location>
</feature>
<accession>A0A2H2Z4R2</accession>
<dbReference type="Pfam" id="PF13920">
    <property type="entry name" value="zf-C3HC4_3"/>
    <property type="match status" value="1"/>
</dbReference>
<dbReference type="OrthoDB" id="66726at2759"/>
<keyword evidence="2" id="KW-1133">Transmembrane helix</keyword>
<keyword evidence="2" id="KW-0812">Transmembrane</keyword>
<dbReference type="Gene3D" id="3.30.40.10">
    <property type="entry name" value="Zinc/RING finger domain, C3HC4 (zinc finger)"/>
    <property type="match status" value="1"/>
</dbReference>
<dbReference type="GO" id="GO:0016567">
    <property type="term" value="P:protein ubiquitination"/>
    <property type="evidence" value="ECO:0007669"/>
    <property type="project" value="TreeGrafter"/>
</dbReference>
<dbReference type="EMBL" id="LFMI01000357">
    <property type="protein sequence ID" value="OTA02723.1"/>
    <property type="molecule type" value="Genomic_DNA"/>
</dbReference>
<dbReference type="CDD" id="cd16616">
    <property type="entry name" value="mRING-HC-C4C4_Asi1p-like"/>
    <property type="match status" value="1"/>
</dbReference>